<proteinExistence type="predicted"/>
<sequence>IHGYDLNCIDTLSPQRFISGADEKLLRVFDEPAAVANILDNLCGITKDLSQSLPDAANLPVLGLSNKAIQATEINDADAFPENGATNEQEAPTSVPKVKLEMDQPPLEDHLARHMLWPEAEKLYGHGYEISAVAASHDGSLVATACRASSIDYAVIRLYETREWREVKPPLTAHSLTVTGLRFSPDDQYLLSVGRDRQWTVFKRNKNDSNTYDSFASNPKGHSRMILGGAWAPLSPGRMFATAGRDKSVKIWKLEDGEGICVTTFTADSSVTAVDFLPTILEEIIILAYGTEAGLIGVCQIDVAGSMIRCAMFDSKLLGFSKAVTQLSWRPDVQRGAVSDGIANGVESNVRQLAVASDDCSVRVYSVNISTIR</sequence>
<evidence type="ECO:0000313" key="2">
    <source>
        <dbReference type="Proteomes" id="UP001186974"/>
    </source>
</evidence>
<gene>
    <name evidence="1" type="ORF">LTS18_007766</name>
</gene>
<comment type="caution">
    <text evidence="1">The sequence shown here is derived from an EMBL/GenBank/DDBJ whole genome shotgun (WGS) entry which is preliminary data.</text>
</comment>
<dbReference type="Proteomes" id="UP001186974">
    <property type="component" value="Unassembled WGS sequence"/>
</dbReference>
<feature type="non-terminal residue" evidence="1">
    <location>
        <position position="1"/>
    </location>
</feature>
<organism evidence="1 2">
    <name type="scientific">Coniosporium uncinatum</name>
    <dbReference type="NCBI Taxonomy" id="93489"/>
    <lineage>
        <taxon>Eukaryota</taxon>
        <taxon>Fungi</taxon>
        <taxon>Dikarya</taxon>
        <taxon>Ascomycota</taxon>
        <taxon>Pezizomycotina</taxon>
        <taxon>Dothideomycetes</taxon>
        <taxon>Dothideomycetes incertae sedis</taxon>
        <taxon>Coniosporium</taxon>
    </lineage>
</organism>
<protein>
    <submittedName>
        <fullName evidence="1">Uncharacterized protein</fullName>
    </submittedName>
</protein>
<name>A0ACC3DNQ9_9PEZI</name>
<reference evidence="1" key="1">
    <citation type="submission" date="2024-09" db="EMBL/GenBank/DDBJ databases">
        <title>Black Yeasts Isolated from many extreme environments.</title>
        <authorList>
            <person name="Coleine C."/>
            <person name="Stajich J.E."/>
            <person name="Selbmann L."/>
        </authorList>
    </citation>
    <scope>NUCLEOTIDE SEQUENCE</scope>
    <source>
        <strain evidence="1">CCFEE 5737</strain>
    </source>
</reference>
<keyword evidence="2" id="KW-1185">Reference proteome</keyword>
<dbReference type="EMBL" id="JAWDJW010001986">
    <property type="protein sequence ID" value="KAK3078340.1"/>
    <property type="molecule type" value="Genomic_DNA"/>
</dbReference>
<evidence type="ECO:0000313" key="1">
    <source>
        <dbReference type="EMBL" id="KAK3078340.1"/>
    </source>
</evidence>
<accession>A0ACC3DNQ9</accession>